<organism evidence="1 2">
    <name type="scientific">Anaerotruncus colihominis</name>
    <dbReference type="NCBI Taxonomy" id="169435"/>
    <lineage>
        <taxon>Bacteria</taxon>
        <taxon>Bacillati</taxon>
        <taxon>Bacillota</taxon>
        <taxon>Clostridia</taxon>
        <taxon>Eubacteriales</taxon>
        <taxon>Oscillospiraceae</taxon>
        <taxon>Anaerotruncus</taxon>
    </lineage>
</organism>
<comment type="caution">
    <text evidence="1">The sequence shown here is derived from an EMBL/GenBank/DDBJ whole genome shotgun (WGS) entry which is preliminary data.</text>
</comment>
<dbReference type="AlphaFoldDB" id="A0A845QKN2"/>
<evidence type="ECO:0000313" key="2">
    <source>
        <dbReference type="Proteomes" id="UP000446866"/>
    </source>
</evidence>
<proteinExistence type="predicted"/>
<name>A0A845QKN2_9FIRM</name>
<evidence type="ECO:0000313" key="1">
    <source>
        <dbReference type="EMBL" id="NBH61994.1"/>
    </source>
</evidence>
<keyword evidence="2" id="KW-1185">Reference proteome</keyword>
<accession>A0A845QKN2</accession>
<dbReference type="RefSeq" id="WP_160202278.1">
    <property type="nucleotide sequence ID" value="NZ_QXWK01000018.1"/>
</dbReference>
<dbReference type="GO" id="GO:0008168">
    <property type="term" value="F:methyltransferase activity"/>
    <property type="evidence" value="ECO:0007669"/>
    <property type="project" value="UniProtKB-KW"/>
</dbReference>
<keyword evidence="1" id="KW-0808">Transferase</keyword>
<gene>
    <name evidence="1" type="ORF">D0435_10055</name>
</gene>
<reference evidence="1 2" key="1">
    <citation type="submission" date="2018-08" db="EMBL/GenBank/DDBJ databases">
        <title>Murine metabolic-syndrome-specific gut microbial biobank.</title>
        <authorList>
            <person name="Liu C."/>
        </authorList>
    </citation>
    <scope>NUCLEOTIDE SEQUENCE [LARGE SCALE GENOMIC DNA]</scope>
    <source>
        <strain evidence="1 2">28</strain>
    </source>
</reference>
<dbReference type="InterPro" id="IPR029063">
    <property type="entry name" value="SAM-dependent_MTases_sf"/>
</dbReference>
<protein>
    <submittedName>
        <fullName evidence="1">Class I SAM-dependent methyltransferase</fullName>
    </submittedName>
</protein>
<dbReference type="GO" id="GO:0032259">
    <property type="term" value="P:methylation"/>
    <property type="evidence" value="ECO:0007669"/>
    <property type="project" value="UniProtKB-KW"/>
</dbReference>
<dbReference type="Proteomes" id="UP000446866">
    <property type="component" value="Unassembled WGS sequence"/>
</dbReference>
<dbReference type="SUPFAM" id="SSF53335">
    <property type="entry name" value="S-adenosyl-L-methionine-dependent methyltransferases"/>
    <property type="match status" value="1"/>
</dbReference>
<dbReference type="Gene3D" id="3.40.50.150">
    <property type="entry name" value="Vaccinia Virus protein VP39"/>
    <property type="match status" value="1"/>
</dbReference>
<sequence length="169" mass="19711">MKILDACCGGRMFWFDKQNPFVTYMDNRELDDTLCDGRHFTIMPDIIADFRNIPFDDKTFNLVVFDPPHLLKIGENSWMAKKYGKLNPDTWKEDIKIGFSECFRVLKDEGFLVFKWNETDIKTSEILKLAPVKPLIGHKSGKYNKTHWLLFVKQGEAEAIAEQWAGEQE</sequence>
<keyword evidence="1" id="KW-0489">Methyltransferase</keyword>
<dbReference type="EMBL" id="QXWK01000018">
    <property type="protein sequence ID" value="NBH61994.1"/>
    <property type="molecule type" value="Genomic_DNA"/>
</dbReference>